<evidence type="ECO:0000256" key="3">
    <source>
        <dbReference type="ARBA" id="ARBA00022695"/>
    </source>
</evidence>
<keyword evidence="7" id="KW-0051">Antiviral defense</keyword>
<dbReference type="Pfam" id="PF08388">
    <property type="entry name" value="GIIM"/>
    <property type="match status" value="1"/>
</dbReference>
<organism evidence="11 12">
    <name type="scientific">Pseudomonas violetae</name>
    <dbReference type="NCBI Taxonomy" id="2915813"/>
    <lineage>
        <taxon>Bacteria</taxon>
        <taxon>Pseudomonadati</taxon>
        <taxon>Pseudomonadota</taxon>
        <taxon>Gammaproteobacteria</taxon>
        <taxon>Pseudomonadales</taxon>
        <taxon>Pseudomonadaceae</taxon>
        <taxon>Pseudomonas</taxon>
    </lineage>
</organism>
<keyword evidence="12" id="KW-1185">Reference proteome</keyword>
<evidence type="ECO:0000313" key="12">
    <source>
        <dbReference type="Proteomes" id="UP001299876"/>
    </source>
</evidence>
<evidence type="ECO:0000256" key="4">
    <source>
        <dbReference type="ARBA" id="ARBA00022723"/>
    </source>
</evidence>
<evidence type="ECO:0000259" key="10">
    <source>
        <dbReference type="PROSITE" id="PS50878"/>
    </source>
</evidence>
<comment type="catalytic activity">
    <reaction evidence="9">
        <text>DNA(n) + a 2'-deoxyribonucleoside 5'-triphosphate = DNA(n+1) + diphosphate</text>
        <dbReference type="Rhea" id="RHEA:22508"/>
        <dbReference type="Rhea" id="RHEA-COMP:17339"/>
        <dbReference type="Rhea" id="RHEA-COMP:17340"/>
        <dbReference type="ChEBI" id="CHEBI:33019"/>
        <dbReference type="ChEBI" id="CHEBI:61560"/>
        <dbReference type="ChEBI" id="CHEBI:173112"/>
        <dbReference type="EC" id="2.7.7.49"/>
    </reaction>
</comment>
<comment type="caution">
    <text evidence="11">The sequence shown here is derived from an EMBL/GenBank/DDBJ whole genome shotgun (WGS) entry which is preliminary data.</text>
</comment>
<dbReference type="PANTHER" id="PTHR34047:SF8">
    <property type="entry name" value="PROTEIN YKFC"/>
    <property type="match status" value="1"/>
</dbReference>
<keyword evidence="6 11" id="KW-0695">RNA-directed DNA polymerase</keyword>
<dbReference type="PROSITE" id="PS50878">
    <property type="entry name" value="RT_POL"/>
    <property type="match status" value="1"/>
</dbReference>
<keyword evidence="3 11" id="KW-0548">Nucleotidyltransferase</keyword>
<feature type="non-terminal residue" evidence="11">
    <location>
        <position position="467"/>
    </location>
</feature>
<dbReference type="EC" id="2.7.7.49" evidence="1"/>
<proteinExistence type="inferred from homology"/>
<dbReference type="Pfam" id="PF00078">
    <property type="entry name" value="RVT_1"/>
    <property type="match status" value="1"/>
</dbReference>
<dbReference type="PANTHER" id="PTHR34047">
    <property type="entry name" value="NUCLEAR INTRON MATURASE 1, MITOCHONDRIAL-RELATED"/>
    <property type="match status" value="1"/>
</dbReference>
<evidence type="ECO:0000256" key="7">
    <source>
        <dbReference type="ARBA" id="ARBA00023118"/>
    </source>
</evidence>
<evidence type="ECO:0000256" key="1">
    <source>
        <dbReference type="ARBA" id="ARBA00012493"/>
    </source>
</evidence>
<dbReference type="SUPFAM" id="SSF56672">
    <property type="entry name" value="DNA/RNA polymerases"/>
    <property type="match status" value="1"/>
</dbReference>
<dbReference type="Proteomes" id="UP001299876">
    <property type="component" value="Unassembled WGS sequence"/>
</dbReference>
<evidence type="ECO:0000256" key="6">
    <source>
        <dbReference type="ARBA" id="ARBA00022918"/>
    </source>
</evidence>
<keyword evidence="4" id="KW-0479">Metal-binding</keyword>
<evidence type="ECO:0000256" key="9">
    <source>
        <dbReference type="ARBA" id="ARBA00048173"/>
    </source>
</evidence>
<dbReference type="CDD" id="cd01651">
    <property type="entry name" value="RT_G2_intron"/>
    <property type="match status" value="1"/>
</dbReference>
<dbReference type="InterPro" id="IPR030931">
    <property type="entry name" value="Group_II_RT_mat"/>
</dbReference>
<protein>
    <recommendedName>
        <fullName evidence="1">RNA-directed DNA polymerase</fullName>
        <ecNumber evidence="1">2.7.7.49</ecNumber>
    </recommendedName>
</protein>
<evidence type="ECO:0000256" key="2">
    <source>
        <dbReference type="ARBA" id="ARBA00022679"/>
    </source>
</evidence>
<dbReference type="InterPro" id="IPR000477">
    <property type="entry name" value="RT_dom"/>
</dbReference>
<feature type="domain" description="Reverse transcriptase" evidence="10">
    <location>
        <begin position="100"/>
        <end position="326"/>
    </location>
</feature>
<evidence type="ECO:0000256" key="5">
    <source>
        <dbReference type="ARBA" id="ARBA00022842"/>
    </source>
</evidence>
<reference evidence="11 12" key="1">
    <citation type="submission" date="2022-02" db="EMBL/GenBank/DDBJ databases">
        <title>Comparative genomics of the first Antarctic Pseudomonas spp. capable of biotransforming 2,4,6-Trinitrotoluene.</title>
        <authorList>
            <person name="Cabrera M.A."/>
            <person name="Marquez S.L."/>
            <person name="Perez-Donoso J.M."/>
        </authorList>
    </citation>
    <scope>NUCLEOTIDE SEQUENCE [LARGE SCALE GENOMIC DNA]</scope>
    <source>
        <strain evidence="11 12">TNT19</strain>
    </source>
</reference>
<keyword evidence="5" id="KW-0460">Magnesium</keyword>
<dbReference type="InterPro" id="IPR043502">
    <property type="entry name" value="DNA/RNA_pol_sf"/>
</dbReference>
<keyword evidence="2 11" id="KW-0808">Transferase</keyword>
<name>A0ABT0F8W8_9PSED</name>
<gene>
    <name evidence="11" type="primary">ltrA</name>
    <name evidence="11" type="ORF">L9059_30510</name>
</gene>
<accession>A0ABT0F8W8</accession>
<dbReference type="EMBL" id="JAKNRW010000085">
    <property type="protein sequence ID" value="MCK1794432.1"/>
    <property type="molecule type" value="Genomic_DNA"/>
</dbReference>
<dbReference type="NCBIfam" id="TIGR04416">
    <property type="entry name" value="group_II_RT_mat"/>
    <property type="match status" value="1"/>
</dbReference>
<sequence>MPPVGVRVSSNVETQNILPEKTVTPSPGRYPRMTADRAKTSAASVAWTNAEPDTLMERVLAPANLKRAYQRVVSNKGAPGADGMTVDQLAGYVKQYWPILKTRLLAGEYHPQGVRAVEIPKPKGGTRQLGIPSVVDRLIQQALLQQLTPIFDPLFSDYSYGFRPGRSAHQAIETARGHVAAGHRWCVELDLEKFFDRVNHDVLMAYVARQIEDKRVLTLIRRYLEAGTMSGGLVSRRQEGTPQGGPLSPLLSNILLDKLDCELEQRDHRFVRYADDANIYVRSRCAGKRVLAGVERFLNQRLKLTLNREKSRVARPWVCDYLGYGMSWHKQPKLKVATMSLNRLRDRLRELLRGARGHKMANVIERISPVLRGWAGYFKLSQSKRPLEELDGWMRRKLRCVIWRQWKQPSTRARNLMRLGLSEARACKSAFNGRGPWWNSGASHMNQALPKKLWDSLGLVSILDTIN</sequence>
<dbReference type="InterPro" id="IPR000123">
    <property type="entry name" value="Reverse_transcriptase_msDNA"/>
</dbReference>
<dbReference type="PRINTS" id="PR00866">
    <property type="entry name" value="RNADNAPOLMS"/>
</dbReference>
<dbReference type="InterPro" id="IPR013597">
    <property type="entry name" value="Mat_intron_G2"/>
</dbReference>
<evidence type="ECO:0000256" key="8">
    <source>
        <dbReference type="ARBA" id="ARBA00034120"/>
    </source>
</evidence>
<dbReference type="RefSeq" id="WP_247296846.1">
    <property type="nucleotide sequence ID" value="NZ_JAKNRW010000085.1"/>
</dbReference>
<comment type="similarity">
    <text evidence="8">Belongs to the bacterial reverse transcriptase family.</text>
</comment>
<dbReference type="GO" id="GO:0003964">
    <property type="term" value="F:RNA-directed DNA polymerase activity"/>
    <property type="evidence" value="ECO:0007669"/>
    <property type="project" value="UniProtKB-KW"/>
</dbReference>
<evidence type="ECO:0000313" key="11">
    <source>
        <dbReference type="EMBL" id="MCK1794432.1"/>
    </source>
</evidence>
<dbReference type="InterPro" id="IPR051083">
    <property type="entry name" value="GrpII_Intron_Splice-Mob/Def"/>
</dbReference>